<evidence type="ECO:0000256" key="7">
    <source>
        <dbReference type="ARBA" id="ARBA00022989"/>
    </source>
</evidence>
<evidence type="ECO:0000256" key="6">
    <source>
        <dbReference type="ARBA" id="ARBA00022692"/>
    </source>
</evidence>
<gene>
    <name evidence="9" type="primary">ecfT</name>
    <name evidence="10" type="ORF">KN10_2244</name>
</gene>
<dbReference type="CDD" id="cd16914">
    <property type="entry name" value="EcfT"/>
    <property type="match status" value="1"/>
</dbReference>
<evidence type="ECO:0000256" key="9">
    <source>
        <dbReference type="HAMAP-Rule" id="MF_01461"/>
    </source>
</evidence>
<dbReference type="EMBL" id="BARH01000020">
    <property type="protein sequence ID" value="GAC91808.1"/>
    <property type="molecule type" value="Genomic_DNA"/>
</dbReference>
<evidence type="ECO:0000256" key="8">
    <source>
        <dbReference type="ARBA" id="ARBA00023136"/>
    </source>
</evidence>
<evidence type="ECO:0000256" key="4">
    <source>
        <dbReference type="ARBA" id="ARBA00022448"/>
    </source>
</evidence>
<dbReference type="PANTHER" id="PTHR33514:SF13">
    <property type="entry name" value="PROTEIN ABCI12, CHLOROPLASTIC"/>
    <property type="match status" value="1"/>
</dbReference>
<comment type="subcellular location">
    <subcellularLocation>
        <location evidence="1 9">Cell membrane</location>
        <topology evidence="1 9">Multi-pass membrane protein</topology>
    </subcellularLocation>
</comment>
<dbReference type="HAMAP" id="MF_01461">
    <property type="entry name" value="EcfT"/>
    <property type="match status" value="1"/>
</dbReference>
<evidence type="ECO:0000256" key="1">
    <source>
        <dbReference type="ARBA" id="ARBA00004651"/>
    </source>
</evidence>
<dbReference type="InterPro" id="IPR003339">
    <property type="entry name" value="ABC/ECF_trnsptr_transmembrane"/>
</dbReference>
<dbReference type="AlphaFoldDB" id="R4G1E7"/>
<keyword evidence="4 9" id="KW-0813">Transport</keyword>
<dbReference type="Pfam" id="PF02361">
    <property type="entry name" value="CbiQ"/>
    <property type="match status" value="1"/>
</dbReference>
<organism evidence="10 11">
    <name type="scientific">Anoxybacillus flavithermus NBRC 109594</name>
    <dbReference type="NCBI Taxonomy" id="1315967"/>
    <lineage>
        <taxon>Bacteria</taxon>
        <taxon>Bacillati</taxon>
        <taxon>Bacillota</taxon>
        <taxon>Bacilli</taxon>
        <taxon>Bacillales</taxon>
        <taxon>Anoxybacillaceae</taxon>
        <taxon>Anoxybacillus</taxon>
    </lineage>
</organism>
<comment type="function">
    <text evidence="9">Transmembrane (T) component of an energy-coupling factor (ECF) ABC-transporter complex. Unlike classic ABC transporters this ECF transporter provides the energy necessary to transport a number of different substrates.</text>
</comment>
<evidence type="ECO:0000256" key="5">
    <source>
        <dbReference type="ARBA" id="ARBA00022475"/>
    </source>
</evidence>
<comment type="similarity">
    <text evidence="2 9">Belongs to the energy-coupling factor EcfT family.</text>
</comment>
<dbReference type="InterPro" id="IPR024919">
    <property type="entry name" value="EcfT"/>
</dbReference>
<dbReference type="Proteomes" id="UP000013057">
    <property type="component" value="Unassembled WGS sequence"/>
</dbReference>
<protein>
    <recommendedName>
        <fullName evidence="3 9">Energy-coupling factor transporter transmembrane protein EcfT</fullName>
        <shortName evidence="9">ECF transporter T component EcfT</shortName>
    </recommendedName>
</protein>
<evidence type="ECO:0000313" key="11">
    <source>
        <dbReference type="Proteomes" id="UP000013057"/>
    </source>
</evidence>
<dbReference type="PANTHER" id="PTHR33514">
    <property type="entry name" value="PROTEIN ABCI12, CHLOROPLASTIC"/>
    <property type="match status" value="1"/>
</dbReference>
<keyword evidence="5 9" id="KW-1003">Cell membrane</keyword>
<dbReference type="GO" id="GO:0005886">
    <property type="term" value="C:plasma membrane"/>
    <property type="evidence" value="ECO:0007669"/>
    <property type="project" value="UniProtKB-SubCell"/>
</dbReference>
<evidence type="ECO:0000256" key="2">
    <source>
        <dbReference type="ARBA" id="ARBA00005660"/>
    </source>
</evidence>
<keyword evidence="8 9" id="KW-0472">Membrane</keyword>
<sequence length="267" mass="30775">MHMMNSMIIGKYVPGDSLIHRLDPRTKLLFMFIYVFIVFLANNGWTYGLLTFFTCVLLLLSRIPFSFMVKGLKPVLWIIVFTFLLHVLLTKEGEIVFQWLGIEVYDKAIQQGTFISLRFLLLIVVTTLVTLTTTPIEVTDGMESLLSPLKKWNIPVHELALMMSISLRFIPTLMEETEKIMKAQTARGVDFSSGPLSERMKAMTALLVPLFISSFKRAEELAIAMEVRGYRGGRNRTKWRELTWRRIDTAFMFLLGLLAILLWLLRS</sequence>
<comment type="subunit">
    <text evidence="9">Forms a stable energy-coupling factor (ECF) transporter complex composed of 2 membrane-embedded substrate-binding proteins (S component), 2 ATP-binding proteins (A component) and 2 transmembrane proteins (T component).</text>
</comment>
<proteinExistence type="inferred from homology"/>
<name>R4G1E7_9BACL</name>
<accession>R4G1E7</accession>
<feature type="transmembrane region" description="Helical" evidence="9">
    <location>
        <begin position="28"/>
        <end position="59"/>
    </location>
</feature>
<evidence type="ECO:0000256" key="3">
    <source>
        <dbReference type="ARBA" id="ARBA00014042"/>
    </source>
</evidence>
<feature type="transmembrane region" description="Helical" evidence="9">
    <location>
        <begin position="71"/>
        <end position="89"/>
    </location>
</feature>
<feature type="transmembrane region" description="Helical" evidence="9">
    <location>
        <begin position="247"/>
        <end position="265"/>
    </location>
</feature>
<evidence type="ECO:0000313" key="10">
    <source>
        <dbReference type="EMBL" id="GAC91808.1"/>
    </source>
</evidence>
<comment type="caution">
    <text evidence="10">The sequence shown here is derived from an EMBL/GenBank/DDBJ whole genome shotgun (WGS) entry which is preliminary data.</text>
</comment>
<reference evidence="11" key="1">
    <citation type="journal article" date="2013" name="Genome">
        <title>Draft Genome Sequence of a Thermophilic Member of the Bacillaceae, Anoxybacillus flavithermus Strain Kn10, Isolated from the Kan-nawa Hot Spring in Japan.</title>
        <authorList>
            <person name="Matsutani M."/>
            <person name="Shirakihara Y."/>
            <person name="Imada K."/>
            <person name="Yakushi T."/>
            <person name="Matsushita K."/>
        </authorList>
    </citation>
    <scope>NUCLEOTIDE SEQUENCE [LARGE SCALE GENOMIC DNA]</scope>
    <source>
        <strain evidence="11">NBRC 109594</strain>
    </source>
</reference>
<keyword evidence="6 9" id="KW-0812">Transmembrane</keyword>
<keyword evidence="7 9" id="KW-1133">Transmembrane helix</keyword>
<dbReference type="GO" id="GO:0022857">
    <property type="term" value="F:transmembrane transporter activity"/>
    <property type="evidence" value="ECO:0007669"/>
    <property type="project" value="UniProtKB-UniRule"/>
</dbReference>
<feature type="transmembrane region" description="Helical" evidence="9">
    <location>
        <begin position="117"/>
        <end position="136"/>
    </location>
</feature>